<evidence type="ECO:0000313" key="1">
    <source>
        <dbReference type="EMBL" id="CAG9173195.1"/>
    </source>
</evidence>
<name>A0ABM8X046_9BURK</name>
<reference evidence="1 2" key="1">
    <citation type="submission" date="2021-08" db="EMBL/GenBank/DDBJ databases">
        <authorList>
            <person name="Peeters C."/>
        </authorList>
    </citation>
    <scope>NUCLEOTIDE SEQUENCE [LARGE SCALE GENOMIC DNA]</scope>
    <source>
        <strain evidence="1 2">LMG 21510</strain>
    </source>
</reference>
<accession>A0ABM8X046</accession>
<comment type="caution">
    <text evidence="1">The sequence shown here is derived from an EMBL/GenBank/DDBJ whole genome shotgun (WGS) entry which is preliminary data.</text>
</comment>
<sequence>MSAPANQWSDAGLARLAKAVKSKAPTADQCACRQAERDNLVSELATSLKWAAGALQTVSNELPAAHEFDRITRHDIGQTMTIGQILDKADSLLARVKEQQR</sequence>
<proteinExistence type="predicted"/>
<organism evidence="1 2">
    <name type="scientific">Cupriavidus respiraculi</name>
    <dbReference type="NCBI Taxonomy" id="195930"/>
    <lineage>
        <taxon>Bacteria</taxon>
        <taxon>Pseudomonadati</taxon>
        <taxon>Pseudomonadota</taxon>
        <taxon>Betaproteobacteria</taxon>
        <taxon>Burkholderiales</taxon>
        <taxon>Burkholderiaceae</taxon>
        <taxon>Cupriavidus</taxon>
    </lineage>
</organism>
<protein>
    <submittedName>
        <fullName evidence="1">Uncharacterized protein</fullName>
    </submittedName>
</protein>
<dbReference type="RefSeq" id="WP_224041733.1">
    <property type="nucleotide sequence ID" value="NZ_CAJZAH010000002.1"/>
</dbReference>
<keyword evidence="2" id="KW-1185">Reference proteome</keyword>
<dbReference type="EMBL" id="CAJZAH010000002">
    <property type="protein sequence ID" value="CAG9173195.1"/>
    <property type="molecule type" value="Genomic_DNA"/>
</dbReference>
<gene>
    <name evidence="1" type="ORF">LMG21510_02181</name>
</gene>
<dbReference type="Proteomes" id="UP000721236">
    <property type="component" value="Unassembled WGS sequence"/>
</dbReference>
<evidence type="ECO:0000313" key="2">
    <source>
        <dbReference type="Proteomes" id="UP000721236"/>
    </source>
</evidence>